<evidence type="ECO:0000256" key="7">
    <source>
        <dbReference type="ARBA" id="ARBA00023239"/>
    </source>
</evidence>
<dbReference type="InterPro" id="IPR015813">
    <property type="entry name" value="Pyrv/PenolPyrv_kinase-like_dom"/>
</dbReference>
<dbReference type="EMBL" id="DSWI01000008">
    <property type="protein sequence ID" value="HFG19522.1"/>
    <property type="molecule type" value="Genomic_DNA"/>
</dbReference>
<organism evidence="13">
    <name type="scientific">Meiothermus ruber</name>
    <dbReference type="NCBI Taxonomy" id="277"/>
    <lineage>
        <taxon>Bacteria</taxon>
        <taxon>Thermotogati</taxon>
        <taxon>Deinococcota</taxon>
        <taxon>Deinococci</taxon>
        <taxon>Thermales</taxon>
        <taxon>Thermaceae</taxon>
        <taxon>Meiothermus</taxon>
    </lineage>
</organism>
<dbReference type="InterPro" id="IPR018129">
    <property type="entry name" value="PEP_COase_Lys_AS"/>
</dbReference>
<evidence type="ECO:0000256" key="8">
    <source>
        <dbReference type="ARBA" id="ARBA00023300"/>
    </source>
</evidence>
<keyword evidence="7 10" id="KW-0456">Lyase</keyword>
<evidence type="ECO:0000256" key="1">
    <source>
        <dbReference type="ARBA" id="ARBA00001946"/>
    </source>
</evidence>
<comment type="subunit">
    <text evidence="10">Homotetramer.</text>
</comment>
<dbReference type="PROSITE" id="PS00781">
    <property type="entry name" value="PEPCASE_1"/>
    <property type="match status" value="1"/>
</dbReference>
<dbReference type="PRINTS" id="PR00150">
    <property type="entry name" value="PEPCARBXLASE"/>
</dbReference>
<comment type="cofactor">
    <cofactor evidence="1 10">
        <name>Mg(2+)</name>
        <dbReference type="ChEBI" id="CHEBI:18420"/>
    </cofactor>
</comment>
<dbReference type="SUPFAM" id="SSF51621">
    <property type="entry name" value="Phosphoenolpyruvate/pyruvate domain"/>
    <property type="match status" value="1"/>
</dbReference>
<evidence type="ECO:0000256" key="12">
    <source>
        <dbReference type="PROSITE-ProRule" id="PRU10112"/>
    </source>
</evidence>
<keyword evidence="13" id="KW-0670">Pyruvate</keyword>
<comment type="caution">
    <text evidence="13">The sequence shown here is derived from an EMBL/GenBank/DDBJ whole genome shotgun (WGS) entry which is preliminary data.</text>
</comment>
<dbReference type="InterPro" id="IPR033129">
    <property type="entry name" value="PEPCASE_His_AS"/>
</dbReference>
<dbReference type="PANTHER" id="PTHR30523">
    <property type="entry name" value="PHOSPHOENOLPYRUVATE CARBOXYLASE"/>
    <property type="match status" value="1"/>
</dbReference>
<feature type="active site" evidence="10 12">
    <location>
        <position position="557"/>
    </location>
</feature>
<evidence type="ECO:0000256" key="3">
    <source>
        <dbReference type="ARBA" id="ARBA00008346"/>
    </source>
</evidence>
<comment type="similarity">
    <text evidence="3 10">Belongs to the PEPCase type 1 family.</text>
</comment>
<dbReference type="Gene3D" id="1.20.1440.90">
    <property type="entry name" value="Phosphoenolpyruvate/pyruvate domain"/>
    <property type="match status" value="1"/>
</dbReference>
<dbReference type="GO" id="GO:0005829">
    <property type="term" value="C:cytosol"/>
    <property type="evidence" value="ECO:0007669"/>
    <property type="project" value="TreeGrafter"/>
</dbReference>
<dbReference type="GO" id="GO:0015977">
    <property type="term" value="P:carbon fixation"/>
    <property type="evidence" value="ECO:0007669"/>
    <property type="project" value="UniProtKB-UniRule"/>
</dbReference>
<sequence>MSEDQLFEQLKREVGVLGRALGKAIRTLSGERIFQLEEQVRELTKSLRQGYSPEARQQLLEIVRGLSLSEAENVIRAFSTYFHLVNLAEERHRVRVNREREKNSALEAPRGESFLALVGALKQRGLSYEQTVDLLSRLRLHLTFTAHPTETRRRTQRHHINEIEKLLDSLNLDGLTTAADSSALDARVALLWGTSELRKSRPSVEDEVKGGLFYVTYTLWKAVPRLVDGLERAVEAHYGRRPNLSPPLVFRSWIGGDRDGNPNVLPAVTSWAQTYARETALRRFVEDVDALIRDLSLSDERVTISHELRLALEDHAKRLALPERFQGEPYRQFGMGLRYKLRALLGEQPGPGYSSTGEFVGDLGKAERSLEQLGLGEIARACLRPIRLNAEAFGLDLVSLDLREESRALTEAAAELLKIGGVHEQYAALPPQQREALLTQELATARPLAPVGYRPQSKSLQTALEALRQWRARGAHVVSMTHYPSDLLEVMLLAREVGLYRPGRALPFDVVPLFETLGDLQSAPEVVARLLDNPVFRAHVQGRGGLEVMIGYSDSNKDAGFLAANWALYLAQEAVTRVARERGVTVYYFHGRGTSTARGGGTAGRAIASLPPGTVGSRMRLTEQGEALADRYAHPELAYRNLEQMLYHMALASARDLYGQAAPLKPEWLEAMERAAERSTQAYRELLGRPGFFEFYEQLTPIREIGALNIASRPVYRSGRVREIKDLRAIPWVMSWTQVRLLLPGWYGLAEGLQEIPLALRQEMFEQWPFFATTLDSAAIALAKADLGIAREYLRLVKPDLAERFFPDIARSFEQTKAILEETFQNTLLFKHPVLARQTELRNPYVDPISLVQVELLERYRRTPPEAPERTGLERALMLSLLGIAAGLRNAG</sequence>
<evidence type="ECO:0000256" key="10">
    <source>
        <dbReference type="HAMAP-Rule" id="MF_00595"/>
    </source>
</evidence>
<feature type="active site" evidence="10 11">
    <location>
        <position position="147"/>
    </location>
</feature>
<keyword evidence="8 10" id="KW-0120">Carbon dioxide fixation</keyword>
<dbReference type="PANTHER" id="PTHR30523:SF6">
    <property type="entry name" value="PHOSPHOENOLPYRUVATE CARBOXYLASE"/>
    <property type="match status" value="1"/>
</dbReference>
<evidence type="ECO:0000256" key="6">
    <source>
        <dbReference type="ARBA" id="ARBA00022842"/>
    </source>
</evidence>
<dbReference type="GO" id="GO:0008964">
    <property type="term" value="F:phosphoenolpyruvate carboxylase activity"/>
    <property type="evidence" value="ECO:0007669"/>
    <property type="project" value="UniProtKB-UniRule"/>
</dbReference>
<dbReference type="AlphaFoldDB" id="A0A7C3HQL9"/>
<dbReference type="EC" id="4.1.1.31" evidence="4 10"/>
<dbReference type="InterPro" id="IPR022805">
    <property type="entry name" value="PEP_COase_bac/pln-type"/>
</dbReference>
<evidence type="ECO:0000313" key="13">
    <source>
        <dbReference type="EMBL" id="HFG19522.1"/>
    </source>
</evidence>
<reference evidence="13" key="1">
    <citation type="journal article" date="2020" name="mSystems">
        <title>Genome- and Community-Level Interaction Insights into Carbon Utilization and Element Cycling Functions of Hydrothermarchaeota in Hydrothermal Sediment.</title>
        <authorList>
            <person name="Zhou Z."/>
            <person name="Liu Y."/>
            <person name="Xu W."/>
            <person name="Pan J."/>
            <person name="Luo Z.H."/>
            <person name="Li M."/>
        </authorList>
    </citation>
    <scope>NUCLEOTIDE SEQUENCE [LARGE SCALE GENOMIC DNA]</scope>
    <source>
        <strain evidence="13">SpSt-524</strain>
    </source>
</reference>
<dbReference type="Pfam" id="PF00311">
    <property type="entry name" value="PEPcase"/>
    <property type="match status" value="1"/>
</dbReference>
<evidence type="ECO:0000256" key="11">
    <source>
        <dbReference type="PROSITE-ProRule" id="PRU10111"/>
    </source>
</evidence>
<accession>A0A7C3HQL9</accession>
<dbReference type="HAMAP" id="MF_00595">
    <property type="entry name" value="PEPcase_type1"/>
    <property type="match status" value="1"/>
</dbReference>
<dbReference type="GO" id="GO:0006099">
    <property type="term" value="P:tricarboxylic acid cycle"/>
    <property type="evidence" value="ECO:0007669"/>
    <property type="project" value="InterPro"/>
</dbReference>
<gene>
    <name evidence="10" type="primary">ppc</name>
    <name evidence="13" type="ORF">ENS82_02235</name>
</gene>
<protein>
    <recommendedName>
        <fullName evidence="5 10">Phosphoenolpyruvate carboxylase</fullName>
        <shortName evidence="10">PEPC</shortName>
        <shortName evidence="10">PEPCase</shortName>
        <ecNumber evidence="4 10">4.1.1.31</ecNumber>
    </recommendedName>
</protein>
<proteinExistence type="inferred from homology"/>
<keyword evidence="6 10" id="KW-0460">Magnesium</keyword>
<evidence type="ECO:0000256" key="9">
    <source>
        <dbReference type="ARBA" id="ARBA00048995"/>
    </source>
</evidence>
<dbReference type="PROSITE" id="PS00393">
    <property type="entry name" value="PEPCASE_2"/>
    <property type="match status" value="1"/>
</dbReference>
<evidence type="ECO:0000256" key="5">
    <source>
        <dbReference type="ARBA" id="ARBA00022419"/>
    </source>
</evidence>
<name>A0A7C3HQL9_MEIRU</name>
<evidence type="ECO:0000256" key="4">
    <source>
        <dbReference type="ARBA" id="ARBA00012305"/>
    </source>
</evidence>
<comment type="catalytic activity">
    <reaction evidence="9 10">
        <text>oxaloacetate + phosphate = phosphoenolpyruvate + hydrogencarbonate</text>
        <dbReference type="Rhea" id="RHEA:28370"/>
        <dbReference type="ChEBI" id="CHEBI:16452"/>
        <dbReference type="ChEBI" id="CHEBI:17544"/>
        <dbReference type="ChEBI" id="CHEBI:43474"/>
        <dbReference type="ChEBI" id="CHEBI:58702"/>
        <dbReference type="EC" id="4.1.1.31"/>
    </reaction>
</comment>
<dbReference type="GO" id="GO:0006107">
    <property type="term" value="P:oxaloacetate metabolic process"/>
    <property type="evidence" value="ECO:0007669"/>
    <property type="project" value="UniProtKB-UniRule"/>
</dbReference>
<comment type="function">
    <text evidence="2 10">Forms oxaloacetate, a four-carbon dicarboxylic acid source for the tricarboxylic acid cycle.</text>
</comment>
<dbReference type="InterPro" id="IPR021135">
    <property type="entry name" value="PEP_COase"/>
</dbReference>
<dbReference type="GO" id="GO:0000287">
    <property type="term" value="F:magnesium ion binding"/>
    <property type="evidence" value="ECO:0007669"/>
    <property type="project" value="UniProtKB-UniRule"/>
</dbReference>
<evidence type="ECO:0000256" key="2">
    <source>
        <dbReference type="ARBA" id="ARBA00003670"/>
    </source>
</evidence>